<dbReference type="Pfam" id="PF07238">
    <property type="entry name" value="PilZ"/>
    <property type="match status" value="1"/>
</dbReference>
<evidence type="ECO:0000313" key="2">
    <source>
        <dbReference type="EMBL" id="GMM61123.1"/>
    </source>
</evidence>
<dbReference type="SUPFAM" id="SSF141371">
    <property type="entry name" value="PilZ domain-like"/>
    <property type="match status" value="1"/>
</dbReference>
<evidence type="ECO:0000259" key="1">
    <source>
        <dbReference type="Pfam" id="PF07238"/>
    </source>
</evidence>
<organism evidence="2 3">
    <name type="scientific">Novosphingobium pituita</name>
    <dbReference type="NCBI Taxonomy" id="3056842"/>
    <lineage>
        <taxon>Bacteria</taxon>
        <taxon>Pseudomonadati</taxon>
        <taxon>Pseudomonadota</taxon>
        <taxon>Alphaproteobacteria</taxon>
        <taxon>Sphingomonadales</taxon>
        <taxon>Sphingomonadaceae</taxon>
        <taxon>Novosphingobium</taxon>
    </lineage>
</organism>
<sequence length="103" mass="11280">MRLDGQDGEHRVRVRNLSAGGMMAEGAVRVVQGAPLAAHLRHVGWVAGVVAWVQDNRFGIAFAEPIDPKLVREPVAVHPTDEFAPRFVRPPIAQSEAGRLRKL</sequence>
<name>A0ABQ6P7C0_9SPHN</name>
<dbReference type="InterPro" id="IPR009875">
    <property type="entry name" value="PilZ_domain"/>
</dbReference>
<dbReference type="EMBL" id="BTFW01000001">
    <property type="protein sequence ID" value="GMM61123.1"/>
    <property type="molecule type" value="Genomic_DNA"/>
</dbReference>
<comment type="caution">
    <text evidence="2">The sequence shown here is derived from an EMBL/GenBank/DDBJ whole genome shotgun (WGS) entry which is preliminary data.</text>
</comment>
<dbReference type="Proteomes" id="UP001187221">
    <property type="component" value="Unassembled WGS sequence"/>
</dbReference>
<reference evidence="2 3" key="1">
    <citation type="submission" date="2023-06" db="EMBL/GenBank/DDBJ databases">
        <title>Draft genome sequence of Novosphingobium sp. strain IK01.</title>
        <authorList>
            <person name="Hatamoto M."/>
            <person name="Ikarashi T."/>
            <person name="Yamaguchi T."/>
        </authorList>
    </citation>
    <scope>NUCLEOTIDE SEQUENCE [LARGE SCALE GENOMIC DNA]</scope>
    <source>
        <strain evidence="2 3">IK01</strain>
    </source>
</reference>
<feature type="domain" description="PilZ" evidence="1">
    <location>
        <begin position="3"/>
        <end position="70"/>
    </location>
</feature>
<keyword evidence="3" id="KW-1185">Reference proteome</keyword>
<accession>A0ABQ6P7C0</accession>
<evidence type="ECO:0000313" key="3">
    <source>
        <dbReference type="Proteomes" id="UP001187221"/>
    </source>
</evidence>
<protein>
    <recommendedName>
        <fullName evidence="1">PilZ domain-containing protein</fullName>
    </recommendedName>
</protein>
<gene>
    <name evidence="2" type="ORF">NUTIK01_19000</name>
</gene>
<proteinExistence type="predicted"/>